<evidence type="ECO:0000313" key="1">
    <source>
        <dbReference type="EMBL" id="QDL09099.1"/>
    </source>
</evidence>
<name>A0A856MG07_9CYAN</name>
<sequence length="141" mass="15715">MSAQQNKEIARQFCEQTWGKGNLAVVEELASHDFKVYYPILPGRLDCEGFKSWVADIHTGFPNLQFTITDAIAEGDKVAISWTAQGTHKGDIKFLNLPPTKKSVSWTGIIIYRIVEGKITEERGQEDALGVLQQLGLIPKL</sequence>
<dbReference type="GO" id="GO:0030638">
    <property type="term" value="P:polyketide metabolic process"/>
    <property type="evidence" value="ECO:0007669"/>
    <property type="project" value="InterPro"/>
</dbReference>
<dbReference type="EMBL" id="CP030118">
    <property type="protein sequence ID" value="QDL09099.1"/>
    <property type="molecule type" value="Genomic_DNA"/>
</dbReference>
<evidence type="ECO:0000313" key="2">
    <source>
        <dbReference type="Proteomes" id="UP000503129"/>
    </source>
</evidence>
<dbReference type="InterPro" id="IPR032710">
    <property type="entry name" value="NTF2-like_dom_sf"/>
</dbReference>
<dbReference type="PANTHER" id="PTHR38436">
    <property type="entry name" value="POLYKETIDE CYCLASE SNOAL-LIKE DOMAIN"/>
    <property type="match status" value="1"/>
</dbReference>
<dbReference type="SUPFAM" id="SSF54427">
    <property type="entry name" value="NTF2-like"/>
    <property type="match status" value="1"/>
</dbReference>
<dbReference type="InterPro" id="IPR009959">
    <property type="entry name" value="Cyclase_SnoaL-like"/>
</dbReference>
<dbReference type="RefSeq" id="WP_171976482.1">
    <property type="nucleotide sequence ID" value="NZ_CAWOXK010000001.1"/>
</dbReference>
<dbReference type="Proteomes" id="UP000503129">
    <property type="component" value="Chromosome"/>
</dbReference>
<dbReference type="AlphaFoldDB" id="A0A856MG07"/>
<accession>A0A856MG07</accession>
<organism evidence="1 2">
    <name type="scientific">Brasilonema sennae CENA114</name>
    <dbReference type="NCBI Taxonomy" id="415709"/>
    <lineage>
        <taxon>Bacteria</taxon>
        <taxon>Bacillati</taxon>
        <taxon>Cyanobacteriota</taxon>
        <taxon>Cyanophyceae</taxon>
        <taxon>Nostocales</taxon>
        <taxon>Scytonemataceae</taxon>
        <taxon>Brasilonema</taxon>
        <taxon>Bromeliae group (in: Brasilonema)</taxon>
    </lineage>
</organism>
<reference evidence="1 2" key="1">
    <citation type="submission" date="2018-06" db="EMBL/GenBank/DDBJ databases">
        <title>Comparative genomics of Brasilonema spp. strains.</title>
        <authorList>
            <person name="Alvarenga D.O."/>
            <person name="Fiore M.F."/>
            <person name="Varani A.M."/>
        </authorList>
    </citation>
    <scope>NUCLEOTIDE SEQUENCE [LARGE SCALE GENOMIC DNA]</scope>
    <source>
        <strain evidence="1 2">CENA114</strain>
    </source>
</reference>
<dbReference type="KEGG" id="bsen:DP114_15380"/>
<gene>
    <name evidence="1" type="ORF">DP114_15380</name>
</gene>
<dbReference type="Gene3D" id="3.10.450.50">
    <property type="match status" value="1"/>
</dbReference>
<keyword evidence="2" id="KW-1185">Reference proteome</keyword>
<dbReference type="PANTHER" id="PTHR38436:SF1">
    <property type="entry name" value="ESTER CYCLASE"/>
    <property type="match status" value="1"/>
</dbReference>
<proteinExistence type="predicted"/>
<dbReference type="Pfam" id="PF07366">
    <property type="entry name" value="SnoaL"/>
    <property type="match status" value="1"/>
</dbReference>
<protein>
    <submittedName>
        <fullName evidence="1">Ester cyclase</fullName>
    </submittedName>
</protein>